<name>A0ACC0NNK2_RHOML</name>
<evidence type="ECO:0000313" key="2">
    <source>
        <dbReference type="Proteomes" id="UP001062846"/>
    </source>
</evidence>
<gene>
    <name evidence="1" type="ORF">RHMOL_Rhmol05G0107500</name>
</gene>
<dbReference type="EMBL" id="CM046392">
    <property type="protein sequence ID" value="KAI8554551.1"/>
    <property type="molecule type" value="Genomic_DNA"/>
</dbReference>
<evidence type="ECO:0000313" key="1">
    <source>
        <dbReference type="EMBL" id="KAI8554551.1"/>
    </source>
</evidence>
<protein>
    <submittedName>
        <fullName evidence="1">Uncharacterized protein</fullName>
    </submittedName>
</protein>
<dbReference type="Proteomes" id="UP001062846">
    <property type="component" value="Chromosome 5"/>
</dbReference>
<keyword evidence="2" id="KW-1185">Reference proteome</keyword>
<reference evidence="1" key="1">
    <citation type="submission" date="2022-02" db="EMBL/GenBank/DDBJ databases">
        <title>Plant Genome Project.</title>
        <authorList>
            <person name="Zhang R.-G."/>
        </authorList>
    </citation>
    <scope>NUCLEOTIDE SEQUENCE</scope>
    <source>
        <strain evidence="1">AT1</strain>
    </source>
</reference>
<proteinExistence type="predicted"/>
<sequence length="135" mass="14867">MEEDVLMKCMVNELVRDKWRAENGFKCGFSNHLEKQLEKLISGTGLKANPHIDSKDRATRDGAEIPAQVARPCVVNDQFTAANDFYVPFIGEEFAAFSNQPPLSPATPTTSTTPIPLTFTPHSSLPTFTPQTSVL</sequence>
<accession>A0ACC0NNK2</accession>
<comment type="caution">
    <text evidence="1">The sequence shown here is derived from an EMBL/GenBank/DDBJ whole genome shotgun (WGS) entry which is preliminary data.</text>
</comment>
<organism evidence="1 2">
    <name type="scientific">Rhododendron molle</name>
    <name type="common">Chinese azalea</name>
    <name type="synonym">Azalea mollis</name>
    <dbReference type="NCBI Taxonomy" id="49168"/>
    <lineage>
        <taxon>Eukaryota</taxon>
        <taxon>Viridiplantae</taxon>
        <taxon>Streptophyta</taxon>
        <taxon>Embryophyta</taxon>
        <taxon>Tracheophyta</taxon>
        <taxon>Spermatophyta</taxon>
        <taxon>Magnoliopsida</taxon>
        <taxon>eudicotyledons</taxon>
        <taxon>Gunneridae</taxon>
        <taxon>Pentapetalae</taxon>
        <taxon>asterids</taxon>
        <taxon>Ericales</taxon>
        <taxon>Ericaceae</taxon>
        <taxon>Ericoideae</taxon>
        <taxon>Rhodoreae</taxon>
        <taxon>Rhododendron</taxon>
    </lineage>
</organism>